<protein>
    <submittedName>
        <fullName evidence="1">Uncharacterized protein</fullName>
    </submittedName>
</protein>
<evidence type="ECO:0000313" key="1">
    <source>
        <dbReference type="EMBL" id="OAP87728.1"/>
    </source>
</evidence>
<name>A0A179B7Q8_ACIFR</name>
<evidence type="ECO:0000313" key="2">
    <source>
        <dbReference type="Proteomes" id="UP000078302"/>
    </source>
</evidence>
<dbReference type="EMBL" id="LVXZ01000187">
    <property type="protein sequence ID" value="OAP87728.1"/>
    <property type="molecule type" value="Genomic_DNA"/>
</dbReference>
<dbReference type="Proteomes" id="UP000078302">
    <property type="component" value="Unassembled WGS sequence"/>
</dbReference>
<dbReference type="AlphaFoldDB" id="A0A179B7Q8"/>
<sequence length="80" mass="8574">MIVALAGVFSPLLDVEGMKGKAMPLSSYELVAAETGEGKSTVMSAIFDPINRVSAELTALRQIEWVGGRMLWSGYAPNRS</sequence>
<reference evidence="1 2" key="1">
    <citation type="submission" date="2016-04" db="EMBL/GenBank/DDBJ databases">
        <title>Acidithiobacillus ferrooxidans genome sequencing and assembly.</title>
        <authorList>
            <person name="Zhou Z."/>
        </authorList>
    </citation>
    <scope>NUCLEOTIDE SEQUENCE [LARGE SCALE GENOMIC DNA]</scope>
    <source>
        <strain evidence="1 2">BY0502</strain>
    </source>
</reference>
<gene>
    <name evidence="1" type="ORF">A4H96_12310</name>
</gene>
<proteinExistence type="predicted"/>
<dbReference type="InterPro" id="IPR025048">
    <property type="entry name" value="DUF3987"/>
</dbReference>
<organism evidence="1 2">
    <name type="scientific">Acidithiobacillus ferrooxidans</name>
    <name type="common">Thiobacillus ferrooxidans</name>
    <dbReference type="NCBI Taxonomy" id="920"/>
    <lineage>
        <taxon>Bacteria</taxon>
        <taxon>Pseudomonadati</taxon>
        <taxon>Pseudomonadota</taxon>
        <taxon>Acidithiobacillia</taxon>
        <taxon>Acidithiobacillales</taxon>
        <taxon>Acidithiobacillaceae</taxon>
        <taxon>Acidithiobacillus</taxon>
    </lineage>
</organism>
<dbReference type="Pfam" id="PF13148">
    <property type="entry name" value="DUF3987"/>
    <property type="match status" value="1"/>
</dbReference>
<comment type="caution">
    <text evidence="1">The sequence shown here is derived from an EMBL/GenBank/DDBJ whole genome shotgun (WGS) entry which is preliminary data.</text>
</comment>
<keyword evidence="2" id="KW-1185">Reference proteome</keyword>
<accession>A0A179B7Q8</accession>